<reference evidence="3" key="2">
    <citation type="submission" date="2023-04" db="EMBL/GenBank/DDBJ databases">
        <authorList>
            <person name="Bu L."/>
            <person name="Lu L."/>
            <person name="Laidemitt M.R."/>
            <person name="Zhang S.M."/>
            <person name="Mutuku M."/>
            <person name="Mkoji G."/>
            <person name="Steinauer M."/>
            <person name="Loker E.S."/>
        </authorList>
    </citation>
    <scope>NUCLEOTIDE SEQUENCE</scope>
    <source>
        <strain evidence="3">KasaAsao</strain>
        <tissue evidence="3">Whole Snail</tissue>
    </source>
</reference>
<feature type="compositionally biased region" description="Polar residues" evidence="1">
    <location>
        <begin position="38"/>
        <end position="68"/>
    </location>
</feature>
<reference evidence="3" key="1">
    <citation type="journal article" date="2023" name="PLoS Negl. Trop. Dis.">
        <title>A genome sequence for Biomphalaria pfeifferi, the major vector snail for the human-infecting parasite Schistosoma mansoni.</title>
        <authorList>
            <person name="Bu L."/>
            <person name="Lu L."/>
            <person name="Laidemitt M.R."/>
            <person name="Zhang S.M."/>
            <person name="Mutuku M."/>
            <person name="Mkoji G."/>
            <person name="Steinauer M."/>
            <person name="Loker E.S."/>
        </authorList>
    </citation>
    <scope>NUCLEOTIDE SEQUENCE</scope>
    <source>
        <strain evidence="3">KasaAsao</strain>
    </source>
</reference>
<evidence type="ECO:0000313" key="3">
    <source>
        <dbReference type="EMBL" id="KAK0047313.1"/>
    </source>
</evidence>
<dbReference type="Proteomes" id="UP001233172">
    <property type="component" value="Unassembled WGS sequence"/>
</dbReference>
<dbReference type="AlphaFoldDB" id="A0AAD8F1L9"/>
<feature type="signal peptide" evidence="2">
    <location>
        <begin position="1"/>
        <end position="22"/>
    </location>
</feature>
<protein>
    <submittedName>
        <fullName evidence="3">Mucin-17</fullName>
    </submittedName>
</protein>
<feature type="compositionally biased region" description="Polar residues" evidence="1">
    <location>
        <begin position="133"/>
        <end position="145"/>
    </location>
</feature>
<feature type="compositionally biased region" description="Polar residues" evidence="1">
    <location>
        <begin position="83"/>
        <end position="92"/>
    </location>
</feature>
<accession>A0AAD8F1L9</accession>
<gene>
    <name evidence="3" type="ORF">Bpfe_023297</name>
</gene>
<keyword evidence="2" id="KW-0732">Signal</keyword>
<keyword evidence="4" id="KW-1185">Reference proteome</keyword>
<comment type="caution">
    <text evidence="3">The sequence shown here is derived from an EMBL/GenBank/DDBJ whole genome shotgun (WGS) entry which is preliminary data.</text>
</comment>
<proteinExistence type="predicted"/>
<sequence length="920" mass="93734">MWDIIVSVLAMLFALTCRPVVSDEGVTESILEAGLLSTPPTSDVDTTASSPAELQSDNEKLSSSQETSAGIGDIAQDSDIGFPSNTLATTASAAVEESPVQAYKESEIADSYSSEEEASSQSTTSTPTQISDASSLPSENDSSPTILEAVPPENNAFDSSVDTPVSAQNISNDTVLVVTPTATKMVDSVEETEQVVIPPPPPATNDTAQNKTGEVIAEVELQNESLDTSIGNEEKDKLQAVYLNHLNNLKKVLHCELKLKACQQQIGYRRRDYCDLVFKQCLLQIQKEQEGNAQKRSLLDPITTKHEAALPVPLTNLLETVLNLLGNTANQVGNTKPDQLLVSPEKKCPFTNEPSLPSEAPNVIPAVTCDTPLVADECTVSGQDSIRENFVPIIEPLKNVPSSTNCECMQSLSDGLVSGLTKGITDGLSNSIQEILKSVTEQLADVFSKSLAESLAKLLSSLNTIINSALTSLTGITNLRMDELLKTKLDKVTDLLNILPLKDVGVENTLGVLENVVKPLDSLLESATNTVGNLLNSAGSLNAVGTINSAVKPIESIVSGITNAAGNLVESSGTLTSAISATEPVATITGAVEPVVSLLNNVGSNVGNLVNTVETLTSAVNKISNAIGPVTGTAYTVTSLAGDVPSMTSATQPVSTLTGAVGGVPSLPSATQTVSTLTGAVGGVPSLPSATQPVFTLTGAVGGVPSLPSSTQPVSTLTGAVGEVPSMTSATQPVSTLTGAVGGVPSMTSATQPVSTLTGAVGGVPSMTSATQPVSTLTGAVGGVPSMTSATQPVSTLTGAVGGVPSMTSATQPVSTLTGAVGGVPSMTSATQPVSTLTGTVSEVPSLTSATNSISTQSGLTSPLASLTGASVPVSSQTLAVKPVSTLNSATYSVAAPTNILTATNPPTGLLGLLGRSIVK</sequence>
<evidence type="ECO:0000256" key="2">
    <source>
        <dbReference type="SAM" id="SignalP"/>
    </source>
</evidence>
<dbReference type="SUPFAM" id="SSF58104">
    <property type="entry name" value="Methyl-accepting chemotaxis protein (MCP) signaling domain"/>
    <property type="match status" value="1"/>
</dbReference>
<dbReference type="EMBL" id="JASAOG010000153">
    <property type="protein sequence ID" value="KAK0047313.1"/>
    <property type="molecule type" value="Genomic_DNA"/>
</dbReference>
<evidence type="ECO:0000313" key="4">
    <source>
        <dbReference type="Proteomes" id="UP001233172"/>
    </source>
</evidence>
<feature type="region of interest" description="Disordered" evidence="1">
    <location>
        <begin position="34"/>
        <end position="162"/>
    </location>
</feature>
<evidence type="ECO:0000256" key="1">
    <source>
        <dbReference type="SAM" id="MobiDB-lite"/>
    </source>
</evidence>
<feature type="compositionally biased region" description="Low complexity" evidence="1">
    <location>
        <begin position="119"/>
        <end position="132"/>
    </location>
</feature>
<name>A0AAD8F1L9_BIOPF</name>
<organism evidence="3 4">
    <name type="scientific">Biomphalaria pfeifferi</name>
    <name type="common">Bloodfluke planorb</name>
    <name type="synonym">Freshwater snail</name>
    <dbReference type="NCBI Taxonomy" id="112525"/>
    <lineage>
        <taxon>Eukaryota</taxon>
        <taxon>Metazoa</taxon>
        <taxon>Spiralia</taxon>
        <taxon>Lophotrochozoa</taxon>
        <taxon>Mollusca</taxon>
        <taxon>Gastropoda</taxon>
        <taxon>Heterobranchia</taxon>
        <taxon>Euthyneura</taxon>
        <taxon>Panpulmonata</taxon>
        <taxon>Hygrophila</taxon>
        <taxon>Lymnaeoidea</taxon>
        <taxon>Planorbidae</taxon>
        <taxon>Biomphalaria</taxon>
    </lineage>
</organism>
<feature type="chain" id="PRO_5041917128" evidence="2">
    <location>
        <begin position="23"/>
        <end position="920"/>
    </location>
</feature>